<dbReference type="AlphaFoldDB" id="F7BAZ7"/>
<dbReference type="PANTHER" id="PTHR12372:SF7">
    <property type="entry name" value="PROTEIN PECANEX"/>
    <property type="match status" value="1"/>
</dbReference>
<dbReference type="Ensembl" id="ENSCINT00000001707.3">
    <property type="protein sequence ID" value="ENSCINP00000001707.3"/>
    <property type="gene ID" value="ENSCING00000015197.2"/>
</dbReference>
<dbReference type="STRING" id="7719.ENSCINP00000001707"/>
<evidence type="ECO:0000256" key="3">
    <source>
        <dbReference type="ARBA" id="ARBA00022692"/>
    </source>
</evidence>
<protein>
    <recommendedName>
        <fullName evidence="6">Pecanex-like protein</fullName>
    </recommendedName>
</protein>
<reference evidence="8" key="3">
    <citation type="submission" date="2025-09" db="UniProtKB">
        <authorList>
            <consortium name="Ensembl"/>
        </authorList>
    </citation>
    <scope>IDENTIFICATION</scope>
</reference>
<feature type="transmembrane region" description="Helical" evidence="6">
    <location>
        <begin position="91"/>
        <end position="111"/>
    </location>
</feature>
<dbReference type="InterPro" id="IPR007735">
    <property type="entry name" value="Pecanex_C"/>
</dbReference>
<comment type="caution">
    <text evidence="6">Lacks conserved residue(s) required for the propagation of feature annotation.</text>
</comment>
<feature type="transmembrane region" description="Helical" evidence="6">
    <location>
        <begin position="62"/>
        <end position="79"/>
    </location>
</feature>
<evidence type="ECO:0000259" key="7">
    <source>
        <dbReference type="Pfam" id="PF05041"/>
    </source>
</evidence>
<comment type="similarity">
    <text evidence="2 6">Belongs to the pecanex family.</text>
</comment>
<organism evidence="8 9">
    <name type="scientific">Ciona intestinalis</name>
    <name type="common">Transparent sea squirt</name>
    <name type="synonym">Ascidia intestinalis</name>
    <dbReference type="NCBI Taxonomy" id="7719"/>
    <lineage>
        <taxon>Eukaryota</taxon>
        <taxon>Metazoa</taxon>
        <taxon>Chordata</taxon>
        <taxon>Tunicata</taxon>
        <taxon>Ascidiacea</taxon>
        <taxon>Phlebobranchia</taxon>
        <taxon>Cionidae</taxon>
        <taxon>Ciona</taxon>
    </lineage>
</organism>
<sequence length="849" mass="95554">VASSYHLSRQTSSPWTFWSLIKSKLLLDEPRRDNGSTETGDPAEEADQVSSEYMLNAVSDRLQSDVICCSILCVVMFAVHCSTALSTSQPYLSTVLYIMVACTGVILHYIFPQLRKNLPWVFFSRPILRSREYSMFEVTEAAHLMWYEKFYVFVCSVERNVLFPIVVLNELTRDSPAVVALYGHVLGSILIVICGVKMLRGSYTMPASQFKIFVFTVLFIKYDARQYTGPLLIAYPIVAVIYVKVEELILKLQFWLVYVCPWQITWGSAFHAVAQVCSVPHSALLTLHALVASITQAPFTPFIGSALFLTSYPRPVKFWEKNYNTKRIDHSNSRLSSQLERGPHSDHNNLNSVFYEHLTHSLQKSLAGDLELGRWGNVVAGDCFILASDYLNALVHIVEYGNGILTFQLRGLEFSGTYCQQREVEAINEGADTSESCCCCHVGKINGVLSFNSAFNQRWMAWQVIVSNYVLDGYNISDNNATTMLGVFDLRKILISYIVKSVIFFLVAHDSLDSWITNDSIREQLTSCEQPDYVDVDSMFAVAIDDDYDVWLFGISRSKFTQVYSTWIDYCCAQRAGTKNGANYSGDSKLTTLCFAISVLARRALGTASHNLSSNLDSFLYGLYSLFKGDFRITSNKDEWVFTDMNLLREVVAPGVRMALKLHQDHFACPDEYDQHEPLYTAISEYQTTMVITHEGDPMWRKAVLSNTSSLLALRRVISDMFVDQYSVITLNHRALGFNVVKVNRECVRGLWAGQQNELIFLRNRNPERGSIQNAKQVLRNMINSSCDQPIAGYPIYVSPLTTSYATTNQQLNKVIGGPITFEAVKTCFTSIIACLRQSCSGSCNSGGS</sequence>
<dbReference type="InParanoid" id="F7BAZ7"/>
<dbReference type="InterPro" id="IPR039797">
    <property type="entry name" value="Pecanex"/>
</dbReference>
<feature type="domain" description="Pecanex C-terminal" evidence="7">
    <location>
        <begin position="585"/>
        <end position="811"/>
    </location>
</feature>
<evidence type="ECO:0000256" key="5">
    <source>
        <dbReference type="ARBA" id="ARBA00023136"/>
    </source>
</evidence>
<keyword evidence="9" id="KW-1185">Reference proteome</keyword>
<dbReference type="GO" id="GO:0016020">
    <property type="term" value="C:membrane"/>
    <property type="evidence" value="ECO:0007669"/>
    <property type="project" value="UniProtKB-SubCell"/>
</dbReference>
<reference evidence="9" key="1">
    <citation type="journal article" date="2002" name="Science">
        <title>The draft genome of Ciona intestinalis: insights into chordate and vertebrate origins.</title>
        <authorList>
            <person name="Dehal P."/>
            <person name="Satou Y."/>
            <person name="Campbell R.K."/>
            <person name="Chapman J."/>
            <person name="Degnan B."/>
            <person name="De Tomaso A."/>
            <person name="Davidson B."/>
            <person name="Di Gregorio A."/>
            <person name="Gelpke M."/>
            <person name="Goodstein D.M."/>
            <person name="Harafuji N."/>
            <person name="Hastings K.E."/>
            <person name="Ho I."/>
            <person name="Hotta K."/>
            <person name="Huang W."/>
            <person name="Kawashima T."/>
            <person name="Lemaire P."/>
            <person name="Martinez D."/>
            <person name="Meinertzhagen I.A."/>
            <person name="Necula S."/>
            <person name="Nonaka M."/>
            <person name="Putnam N."/>
            <person name="Rash S."/>
            <person name="Saiga H."/>
            <person name="Satake M."/>
            <person name="Terry A."/>
            <person name="Yamada L."/>
            <person name="Wang H.G."/>
            <person name="Awazu S."/>
            <person name="Azumi K."/>
            <person name="Boore J."/>
            <person name="Branno M."/>
            <person name="Chin-Bow S."/>
            <person name="DeSantis R."/>
            <person name="Doyle S."/>
            <person name="Francino P."/>
            <person name="Keys D.N."/>
            <person name="Haga S."/>
            <person name="Hayashi H."/>
            <person name="Hino K."/>
            <person name="Imai K.S."/>
            <person name="Inaba K."/>
            <person name="Kano S."/>
            <person name="Kobayashi K."/>
            <person name="Kobayashi M."/>
            <person name="Lee B.I."/>
            <person name="Makabe K.W."/>
            <person name="Manohar C."/>
            <person name="Matassi G."/>
            <person name="Medina M."/>
            <person name="Mochizuki Y."/>
            <person name="Mount S."/>
            <person name="Morishita T."/>
            <person name="Miura S."/>
            <person name="Nakayama A."/>
            <person name="Nishizaka S."/>
            <person name="Nomoto H."/>
            <person name="Ohta F."/>
            <person name="Oishi K."/>
            <person name="Rigoutsos I."/>
            <person name="Sano M."/>
            <person name="Sasaki A."/>
            <person name="Sasakura Y."/>
            <person name="Shoguchi E."/>
            <person name="Shin-i T."/>
            <person name="Spagnuolo A."/>
            <person name="Stainier D."/>
            <person name="Suzuki M.M."/>
            <person name="Tassy O."/>
            <person name="Takatori N."/>
            <person name="Tokuoka M."/>
            <person name="Yagi K."/>
            <person name="Yoshizaki F."/>
            <person name="Wada S."/>
            <person name="Zhang C."/>
            <person name="Hyatt P.D."/>
            <person name="Larimer F."/>
            <person name="Detter C."/>
            <person name="Doggett N."/>
            <person name="Glavina T."/>
            <person name="Hawkins T."/>
            <person name="Richardson P."/>
            <person name="Lucas S."/>
            <person name="Kohara Y."/>
            <person name="Levine M."/>
            <person name="Satoh N."/>
            <person name="Rokhsar D.S."/>
        </authorList>
    </citation>
    <scope>NUCLEOTIDE SEQUENCE [LARGE SCALE GENOMIC DNA]</scope>
</reference>
<name>F7BAZ7_CIOIN</name>
<dbReference type="Pfam" id="PF05041">
    <property type="entry name" value="Pecanex_C"/>
    <property type="match status" value="1"/>
</dbReference>
<dbReference type="GeneTree" id="ENSGT00940000168683"/>
<keyword evidence="4 6" id="KW-1133">Transmembrane helix</keyword>
<dbReference type="HOGENOM" id="CLU_356248_0_0_1"/>
<proteinExistence type="inferred from homology"/>
<evidence type="ECO:0000256" key="1">
    <source>
        <dbReference type="ARBA" id="ARBA00004141"/>
    </source>
</evidence>
<evidence type="ECO:0000256" key="2">
    <source>
        <dbReference type="ARBA" id="ARBA00010170"/>
    </source>
</evidence>
<reference evidence="8" key="2">
    <citation type="submission" date="2025-08" db="UniProtKB">
        <authorList>
            <consortium name="Ensembl"/>
        </authorList>
    </citation>
    <scope>IDENTIFICATION</scope>
</reference>
<evidence type="ECO:0000256" key="4">
    <source>
        <dbReference type="ARBA" id="ARBA00022989"/>
    </source>
</evidence>
<keyword evidence="5 6" id="KW-0472">Membrane</keyword>
<dbReference type="Proteomes" id="UP000008144">
    <property type="component" value="Unassembled WGS sequence"/>
</dbReference>
<evidence type="ECO:0000313" key="8">
    <source>
        <dbReference type="Ensembl" id="ENSCINP00000001707.3"/>
    </source>
</evidence>
<evidence type="ECO:0000313" key="9">
    <source>
        <dbReference type="Proteomes" id="UP000008144"/>
    </source>
</evidence>
<dbReference type="OMA" id="LIWIIAN"/>
<evidence type="ECO:0000256" key="6">
    <source>
        <dbReference type="RuleBase" id="RU367089"/>
    </source>
</evidence>
<dbReference type="PANTHER" id="PTHR12372">
    <property type="entry name" value="PECANEX"/>
    <property type="match status" value="1"/>
</dbReference>
<feature type="transmembrane region" description="Helical" evidence="6">
    <location>
        <begin position="177"/>
        <end position="196"/>
    </location>
</feature>
<comment type="subcellular location">
    <subcellularLocation>
        <location evidence="1 6">Membrane</location>
        <topology evidence="1 6">Multi-pass membrane protein</topology>
    </subcellularLocation>
</comment>
<keyword evidence="3 6" id="KW-0812">Transmembrane</keyword>
<accession>F7BAZ7</accession>